<organism evidence="2 3">
    <name type="scientific">Myotis myotis</name>
    <name type="common">Greater mouse-eared bat</name>
    <name type="synonym">Vespertilio myotis</name>
    <dbReference type="NCBI Taxonomy" id="51298"/>
    <lineage>
        <taxon>Eukaryota</taxon>
        <taxon>Metazoa</taxon>
        <taxon>Chordata</taxon>
        <taxon>Craniata</taxon>
        <taxon>Vertebrata</taxon>
        <taxon>Euteleostomi</taxon>
        <taxon>Mammalia</taxon>
        <taxon>Eutheria</taxon>
        <taxon>Laurasiatheria</taxon>
        <taxon>Chiroptera</taxon>
        <taxon>Yangochiroptera</taxon>
        <taxon>Vespertilionidae</taxon>
        <taxon>Myotis</taxon>
    </lineage>
</organism>
<evidence type="ECO:0000256" key="1">
    <source>
        <dbReference type="SAM" id="MobiDB-lite"/>
    </source>
</evidence>
<gene>
    <name evidence="2" type="ORF">mMyoMyo1_011218</name>
</gene>
<sequence length="136" mass="13846">MDRDSRAGAHLQDPFLSLAAPRPAPLGCGAFAGGGGLGVRGQTEALVPAPCSGPMHLLQACYPHLPLLGASRAPGGPVCSRGAHSPRFLPAHTEAPQAPEPEVEGVGSRPPDPAAFTRGRGAGSSVLELKSLWDVM</sequence>
<evidence type="ECO:0000313" key="2">
    <source>
        <dbReference type="EMBL" id="KAF6269953.1"/>
    </source>
</evidence>
<dbReference type="EMBL" id="JABWUV010000041">
    <property type="protein sequence ID" value="KAF6269953.1"/>
    <property type="molecule type" value="Genomic_DNA"/>
</dbReference>
<dbReference type="Proteomes" id="UP000527355">
    <property type="component" value="Unassembled WGS sequence"/>
</dbReference>
<keyword evidence="3" id="KW-1185">Reference proteome</keyword>
<reference evidence="2 3" key="1">
    <citation type="journal article" date="2020" name="Nature">
        <title>Six reference-quality genomes reveal evolution of bat adaptations.</title>
        <authorList>
            <person name="Jebb D."/>
            <person name="Huang Z."/>
            <person name="Pippel M."/>
            <person name="Hughes G.M."/>
            <person name="Lavrichenko K."/>
            <person name="Devanna P."/>
            <person name="Winkler S."/>
            <person name="Jermiin L.S."/>
            <person name="Skirmuntt E.C."/>
            <person name="Katzourakis A."/>
            <person name="Burkitt-Gray L."/>
            <person name="Ray D.A."/>
            <person name="Sullivan K.A.M."/>
            <person name="Roscito J.G."/>
            <person name="Kirilenko B.M."/>
            <person name="Davalos L.M."/>
            <person name="Corthals A.P."/>
            <person name="Power M.L."/>
            <person name="Jones G."/>
            <person name="Ransome R.D."/>
            <person name="Dechmann D.K.N."/>
            <person name="Locatelli A.G."/>
            <person name="Puechmaille S.J."/>
            <person name="Fedrigo O."/>
            <person name="Jarvis E.D."/>
            <person name="Hiller M."/>
            <person name="Vernes S.C."/>
            <person name="Myers E.W."/>
            <person name="Teeling E.C."/>
        </authorList>
    </citation>
    <scope>NUCLEOTIDE SEQUENCE [LARGE SCALE GENOMIC DNA]</scope>
    <source>
        <strain evidence="2">MMyoMyo1</strain>
        <tissue evidence="2">Flight muscle</tissue>
    </source>
</reference>
<evidence type="ECO:0000313" key="3">
    <source>
        <dbReference type="Proteomes" id="UP000527355"/>
    </source>
</evidence>
<comment type="caution">
    <text evidence="2">The sequence shown here is derived from an EMBL/GenBank/DDBJ whole genome shotgun (WGS) entry which is preliminary data.</text>
</comment>
<proteinExistence type="predicted"/>
<protein>
    <submittedName>
        <fullName evidence="2">Uncharacterized protein</fullName>
    </submittedName>
</protein>
<accession>A0A7J7R1Q6</accession>
<dbReference type="AlphaFoldDB" id="A0A7J7R1Q6"/>
<feature type="region of interest" description="Disordered" evidence="1">
    <location>
        <begin position="75"/>
        <end position="122"/>
    </location>
</feature>
<name>A0A7J7R1Q6_MYOMY</name>